<dbReference type="EMBL" id="JAVRIC010000015">
    <property type="protein sequence ID" value="MDT0497916.1"/>
    <property type="molecule type" value="Genomic_DNA"/>
</dbReference>
<name>A0ABU2WJ64_9GAMM</name>
<evidence type="ECO:0000256" key="1">
    <source>
        <dbReference type="SAM" id="Phobius"/>
    </source>
</evidence>
<dbReference type="Proteomes" id="UP001254608">
    <property type="component" value="Unassembled WGS sequence"/>
</dbReference>
<protein>
    <submittedName>
        <fullName evidence="2">Paraquat-inducible protein A</fullName>
    </submittedName>
</protein>
<dbReference type="InterPro" id="IPR007498">
    <property type="entry name" value="PqiA-like"/>
</dbReference>
<keyword evidence="1" id="KW-0472">Membrane</keyword>
<dbReference type="Pfam" id="PF04403">
    <property type="entry name" value="PqiA"/>
    <property type="match status" value="1"/>
</dbReference>
<keyword evidence="1" id="KW-0812">Transmembrane</keyword>
<keyword evidence="1" id="KW-1133">Transmembrane helix</keyword>
<comment type="caution">
    <text evidence="2">The sequence shown here is derived from an EMBL/GenBank/DDBJ whole genome shotgun (WGS) entry which is preliminary data.</text>
</comment>
<sequence>MATQPLCVCEHCDAVYRRRALARREIARCLRCGAELYRDQRYDLNAMLALTLAALIVFVIANVYPIVRIEVQGVASEATLWGAIMATWNSGVGVVAALAAATVFFFPLGQIALFLHVLPALRRGRVPVHFSDAMHALRLVQPWSMVEVFLLGALVSVVKLAGLAEVIPGIGLWAFGILTLLLTTLTGFDLRRLWEIADGARR</sequence>
<evidence type="ECO:0000313" key="2">
    <source>
        <dbReference type="EMBL" id="MDT0497916.1"/>
    </source>
</evidence>
<feature type="transmembrane region" description="Helical" evidence="1">
    <location>
        <begin position="46"/>
        <end position="67"/>
    </location>
</feature>
<accession>A0ABU2WJ64</accession>
<feature type="transmembrane region" description="Helical" evidence="1">
    <location>
        <begin position="170"/>
        <end position="188"/>
    </location>
</feature>
<keyword evidence="3" id="KW-1185">Reference proteome</keyword>
<dbReference type="RefSeq" id="WP_311365309.1">
    <property type="nucleotide sequence ID" value="NZ_JAVRIC010000015.1"/>
</dbReference>
<reference evidence="2 3" key="1">
    <citation type="submission" date="2023-09" db="EMBL/GenBank/DDBJ databases">
        <authorList>
            <person name="Rey-Velasco X."/>
        </authorList>
    </citation>
    <scope>NUCLEOTIDE SEQUENCE [LARGE SCALE GENOMIC DNA]</scope>
    <source>
        <strain evidence="2 3">W345</strain>
    </source>
</reference>
<organism evidence="2 3">
    <name type="scientific">Banduia mediterranea</name>
    <dbReference type="NCBI Taxonomy" id="3075609"/>
    <lineage>
        <taxon>Bacteria</taxon>
        <taxon>Pseudomonadati</taxon>
        <taxon>Pseudomonadota</taxon>
        <taxon>Gammaproteobacteria</taxon>
        <taxon>Nevskiales</taxon>
        <taxon>Algiphilaceae</taxon>
        <taxon>Banduia</taxon>
    </lineage>
</organism>
<feature type="transmembrane region" description="Helical" evidence="1">
    <location>
        <begin position="142"/>
        <end position="164"/>
    </location>
</feature>
<evidence type="ECO:0000313" key="3">
    <source>
        <dbReference type="Proteomes" id="UP001254608"/>
    </source>
</evidence>
<feature type="transmembrane region" description="Helical" evidence="1">
    <location>
        <begin position="104"/>
        <end position="121"/>
    </location>
</feature>
<gene>
    <name evidence="2" type="ORF">RM530_11160</name>
</gene>
<proteinExistence type="predicted"/>